<dbReference type="Proteomes" id="UP001321473">
    <property type="component" value="Unassembled WGS sequence"/>
</dbReference>
<dbReference type="InterPro" id="IPR036259">
    <property type="entry name" value="MFS_trans_sf"/>
</dbReference>
<keyword evidence="4" id="KW-1185">Reference proteome</keyword>
<proteinExistence type="predicted"/>
<feature type="compositionally biased region" description="Basic and acidic residues" evidence="2">
    <location>
        <begin position="39"/>
        <end position="52"/>
    </location>
</feature>
<feature type="compositionally biased region" description="Polar residues" evidence="2">
    <location>
        <begin position="66"/>
        <end position="80"/>
    </location>
</feature>
<feature type="compositionally biased region" description="Polar residues" evidence="2">
    <location>
        <begin position="117"/>
        <end position="130"/>
    </location>
</feature>
<dbReference type="GO" id="GO:0043252">
    <property type="term" value="P:sodium-independent organic anion transport"/>
    <property type="evidence" value="ECO:0007669"/>
    <property type="project" value="TreeGrafter"/>
</dbReference>
<dbReference type="AlphaFoldDB" id="A0AAQ4ERK4"/>
<feature type="region of interest" description="Disordered" evidence="2">
    <location>
        <begin position="1"/>
        <end position="203"/>
    </location>
</feature>
<dbReference type="GO" id="GO:0016323">
    <property type="term" value="C:basolateral plasma membrane"/>
    <property type="evidence" value="ECO:0007669"/>
    <property type="project" value="TreeGrafter"/>
</dbReference>
<sequence>MVSPLSPLASDEGNQTSATANVGSNELPPSSPPMPPPAEDVKPAEHRDRVDETAIEGGQGAPENNVGRQAANQAIETTSPGICADPGTSAKKKRTKEKHREAKQDSMVKAAEPLDENLSSYQEPTGQSPEEPTKTIPPDPSVPVGGEQQVERAPSADDTAPKDAQPADQPAPPPKTPDEITGTKDKQHSDLMSGEVTIPPDRRSIRAMKDEYDDERDQRCGLLGVYPRFLQKYRTTRSALTALCLVSFTRSFSTNGVMMVVLPSLERRYQMKSYESGMILSSNDMTSCLAMLPVSFLATQRHKPRFIGSGSAIMGLGNLVVVMVHFLSPPYSLSGAGSGTCPEVGTSDSCTEVGSI</sequence>
<dbReference type="SUPFAM" id="SSF103473">
    <property type="entry name" value="MFS general substrate transporter"/>
    <property type="match status" value="1"/>
</dbReference>
<dbReference type="GO" id="GO:0015347">
    <property type="term" value="F:sodium-independent organic anion transmembrane transporter activity"/>
    <property type="evidence" value="ECO:0007669"/>
    <property type="project" value="TreeGrafter"/>
</dbReference>
<protein>
    <submittedName>
        <fullName evidence="3">Uncharacterized protein</fullName>
    </submittedName>
</protein>
<evidence type="ECO:0000313" key="4">
    <source>
        <dbReference type="Proteomes" id="UP001321473"/>
    </source>
</evidence>
<name>A0AAQ4ERK4_AMBAM</name>
<dbReference type="PANTHER" id="PTHR11388">
    <property type="entry name" value="ORGANIC ANION TRANSPORTER"/>
    <property type="match status" value="1"/>
</dbReference>
<accession>A0AAQ4ERK4</accession>
<feature type="compositionally biased region" description="Polar residues" evidence="2">
    <location>
        <begin position="12"/>
        <end position="24"/>
    </location>
</feature>
<dbReference type="PANTHER" id="PTHR11388:SF100">
    <property type="entry name" value="SOLUTE CARRIER ORGANIC ANION TRANSPORTER FAMILY MEMBER 4A1"/>
    <property type="match status" value="1"/>
</dbReference>
<feature type="compositionally biased region" description="Pro residues" evidence="2">
    <location>
        <begin position="29"/>
        <end position="38"/>
    </location>
</feature>
<keyword evidence="1" id="KW-1015">Disulfide bond</keyword>
<comment type="caution">
    <text evidence="3">The sequence shown here is derived from an EMBL/GenBank/DDBJ whole genome shotgun (WGS) entry which is preliminary data.</text>
</comment>
<evidence type="ECO:0000256" key="2">
    <source>
        <dbReference type="SAM" id="MobiDB-lite"/>
    </source>
</evidence>
<feature type="compositionally biased region" description="Low complexity" evidence="2">
    <location>
        <begin position="156"/>
        <end position="168"/>
    </location>
</feature>
<feature type="compositionally biased region" description="Basic and acidic residues" evidence="2">
    <location>
        <begin position="176"/>
        <end position="189"/>
    </location>
</feature>
<feature type="non-terminal residue" evidence="3">
    <location>
        <position position="356"/>
    </location>
</feature>
<evidence type="ECO:0000256" key="1">
    <source>
        <dbReference type="ARBA" id="ARBA00023157"/>
    </source>
</evidence>
<reference evidence="3 4" key="1">
    <citation type="journal article" date="2023" name="Arcadia Sci">
        <title>De novo assembly of a long-read Amblyomma americanum tick genome.</title>
        <authorList>
            <person name="Chou S."/>
            <person name="Poskanzer K.E."/>
            <person name="Rollins M."/>
            <person name="Thuy-Boun P.S."/>
        </authorList>
    </citation>
    <scope>NUCLEOTIDE SEQUENCE [LARGE SCALE GENOMIC DNA]</scope>
    <source>
        <strain evidence="3">F_SG_1</strain>
        <tissue evidence="3">Salivary glands</tissue>
    </source>
</reference>
<dbReference type="InterPro" id="IPR004156">
    <property type="entry name" value="OATP"/>
</dbReference>
<gene>
    <name evidence="3" type="ORF">V5799_029296</name>
</gene>
<organism evidence="3 4">
    <name type="scientific">Amblyomma americanum</name>
    <name type="common">Lone star tick</name>
    <dbReference type="NCBI Taxonomy" id="6943"/>
    <lineage>
        <taxon>Eukaryota</taxon>
        <taxon>Metazoa</taxon>
        <taxon>Ecdysozoa</taxon>
        <taxon>Arthropoda</taxon>
        <taxon>Chelicerata</taxon>
        <taxon>Arachnida</taxon>
        <taxon>Acari</taxon>
        <taxon>Parasitiformes</taxon>
        <taxon>Ixodida</taxon>
        <taxon>Ixodoidea</taxon>
        <taxon>Ixodidae</taxon>
        <taxon>Amblyomminae</taxon>
        <taxon>Amblyomma</taxon>
    </lineage>
</organism>
<dbReference type="Pfam" id="PF03137">
    <property type="entry name" value="OATP"/>
    <property type="match status" value="1"/>
</dbReference>
<evidence type="ECO:0000313" key="3">
    <source>
        <dbReference type="EMBL" id="KAK8777359.1"/>
    </source>
</evidence>
<dbReference type="EMBL" id="JARKHS020011946">
    <property type="protein sequence ID" value="KAK8777359.1"/>
    <property type="molecule type" value="Genomic_DNA"/>
</dbReference>
<dbReference type="Gene3D" id="1.20.1250.20">
    <property type="entry name" value="MFS general substrate transporter like domains"/>
    <property type="match status" value="1"/>
</dbReference>